<organism evidence="1 2">
    <name type="scientific">Lacibacterium aquatile</name>
    <dbReference type="NCBI Taxonomy" id="1168082"/>
    <lineage>
        <taxon>Bacteria</taxon>
        <taxon>Pseudomonadati</taxon>
        <taxon>Pseudomonadota</taxon>
        <taxon>Alphaproteobacteria</taxon>
        <taxon>Rhodospirillales</taxon>
        <taxon>Rhodospirillaceae</taxon>
    </lineage>
</organism>
<sequence length="154" mass="17305">MPTPSRPRLIERRFTQSIAAPRTAVHPLLCPERECDWLPGWSYRMIRSESGLAELGAVFATPYPSGGESIWIVTRHYVPTGVGFIRLQPDGLLVEIEIDLRPDGADRCFVDILYRYTAVSEVGEVALATLASAQWQTTMEHWEGAMNRWFALAA</sequence>
<dbReference type="Proteomes" id="UP001597295">
    <property type="component" value="Unassembled WGS sequence"/>
</dbReference>
<evidence type="ECO:0008006" key="3">
    <source>
        <dbReference type="Google" id="ProtNLM"/>
    </source>
</evidence>
<dbReference type="RefSeq" id="WP_379877688.1">
    <property type="nucleotide sequence ID" value="NZ_JBHUIP010000013.1"/>
</dbReference>
<evidence type="ECO:0000313" key="1">
    <source>
        <dbReference type="EMBL" id="MFD2264594.1"/>
    </source>
</evidence>
<reference evidence="2" key="1">
    <citation type="journal article" date="2019" name="Int. J. Syst. Evol. Microbiol.">
        <title>The Global Catalogue of Microorganisms (GCM) 10K type strain sequencing project: providing services to taxonomists for standard genome sequencing and annotation.</title>
        <authorList>
            <consortium name="The Broad Institute Genomics Platform"/>
            <consortium name="The Broad Institute Genome Sequencing Center for Infectious Disease"/>
            <person name="Wu L."/>
            <person name="Ma J."/>
        </authorList>
    </citation>
    <scope>NUCLEOTIDE SEQUENCE [LARGE SCALE GENOMIC DNA]</scope>
    <source>
        <strain evidence="2">CGMCC 1.19062</strain>
    </source>
</reference>
<protein>
    <recommendedName>
        <fullName evidence="3">SRPBCC family protein</fullName>
    </recommendedName>
</protein>
<dbReference type="EMBL" id="JBHUIP010000013">
    <property type="protein sequence ID" value="MFD2264594.1"/>
    <property type="molecule type" value="Genomic_DNA"/>
</dbReference>
<accession>A0ABW5DVS7</accession>
<comment type="caution">
    <text evidence="1">The sequence shown here is derived from an EMBL/GenBank/DDBJ whole genome shotgun (WGS) entry which is preliminary data.</text>
</comment>
<keyword evidence="2" id="KW-1185">Reference proteome</keyword>
<gene>
    <name evidence="1" type="ORF">ACFSM5_16945</name>
</gene>
<name>A0ABW5DVS7_9PROT</name>
<evidence type="ECO:0000313" key="2">
    <source>
        <dbReference type="Proteomes" id="UP001597295"/>
    </source>
</evidence>
<proteinExistence type="predicted"/>